<proteinExistence type="predicted"/>
<sequence length="112" mass="11861">MILVVCSTIVLGAESYEILLKNNAGNSMVLVAGSDQRTCFCLVNTQTASIKGQNGGDIKLFSSDNCNGNYQSLGPNDTAYNAQWVNSASWGKSGIPSTDGYLDGQRCPNVFA</sequence>
<accession>A0A9P6QPH4</accession>
<protein>
    <submittedName>
        <fullName evidence="2">Uncharacterized protein</fullName>
    </submittedName>
</protein>
<dbReference type="EMBL" id="JAAAIN010002945">
    <property type="protein sequence ID" value="KAG0288897.1"/>
    <property type="molecule type" value="Genomic_DNA"/>
</dbReference>
<evidence type="ECO:0000256" key="1">
    <source>
        <dbReference type="SAM" id="SignalP"/>
    </source>
</evidence>
<feature type="chain" id="PRO_5040313080" evidence="1">
    <location>
        <begin position="16"/>
        <end position="112"/>
    </location>
</feature>
<reference evidence="2" key="1">
    <citation type="journal article" date="2020" name="Fungal Divers.">
        <title>Resolving the Mortierellaceae phylogeny through synthesis of multi-gene phylogenetics and phylogenomics.</title>
        <authorList>
            <person name="Vandepol N."/>
            <person name="Liber J."/>
            <person name="Desiro A."/>
            <person name="Na H."/>
            <person name="Kennedy M."/>
            <person name="Barry K."/>
            <person name="Grigoriev I.V."/>
            <person name="Miller A.N."/>
            <person name="O'Donnell K."/>
            <person name="Stajich J.E."/>
            <person name="Bonito G."/>
        </authorList>
    </citation>
    <scope>NUCLEOTIDE SEQUENCE</scope>
    <source>
        <strain evidence="2">NVP60</strain>
    </source>
</reference>
<evidence type="ECO:0000313" key="3">
    <source>
        <dbReference type="Proteomes" id="UP000823405"/>
    </source>
</evidence>
<name>A0A9P6QPH4_9FUNG</name>
<comment type="caution">
    <text evidence="2">The sequence shown here is derived from an EMBL/GenBank/DDBJ whole genome shotgun (WGS) entry which is preliminary data.</text>
</comment>
<evidence type="ECO:0000313" key="2">
    <source>
        <dbReference type="EMBL" id="KAG0288897.1"/>
    </source>
</evidence>
<dbReference type="Proteomes" id="UP000823405">
    <property type="component" value="Unassembled WGS sequence"/>
</dbReference>
<feature type="signal peptide" evidence="1">
    <location>
        <begin position="1"/>
        <end position="15"/>
    </location>
</feature>
<keyword evidence="1" id="KW-0732">Signal</keyword>
<dbReference type="AlphaFoldDB" id="A0A9P6QPH4"/>
<organism evidence="2 3">
    <name type="scientific">Linnemannia gamsii</name>
    <dbReference type="NCBI Taxonomy" id="64522"/>
    <lineage>
        <taxon>Eukaryota</taxon>
        <taxon>Fungi</taxon>
        <taxon>Fungi incertae sedis</taxon>
        <taxon>Mucoromycota</taxon>
        <taxon>Mortierellomycotina</taxon>
        <taxon>Mortierellomycetes</taxon>
        <taxon>Mortierellales</taxon>
        <taxon>Mortierellaceae</taxon>
        <taxon>Linnemannia</taxon>
    </lineage>
</organism>
<gene>
    <name evidence="2" type="ORF">BGZ97_006640</name>
</gene>
<dbReference type="OrthoDB" id="2442570at2759"/>
<keyword evidence="3" id="KW-1185">Reference proteome</keyword>